<dbReference type="GO" id="GO:0005886">
    <property type="term" value="C:plasma membrane"/>
    <property type="evidence" value="ECO:0007669"/>
    <property type="project" value="UniProtKB-SubCell"/>
</dbReference>
<keyword evidence="4 9" id="KW-0997">Cell inner membrane</keyword>
<evidence type="ECO:0000256" key="6">
    <source>
        <dbReference type="ARBA" id="ARBA00022989"/>
    </source>
</evidence>
<dbReference type="AlphaFoldDB" id="A0A2R4XID2"/>
<gene>
    <name evidence="12" type="ORF">DBV39_07485</name>
</gene>
<evidence type="ECO:0000256" key="8">
    <source>
        <dbReference type="ARBA" id="ARBA00038436"/>
    </source>
</evidence>
<dbReference type="Pfam" id="PF04290">
    <property type="entry name" value="DctQ"/>
    <property type="match status" value="1"/>
</dbReference>
<keyword evidence="5 9" id="KW-0812">Transmembrane</keyword>
<evidence type="ECO:0000256" key="7">
    <source>
        <dbReference type="ARBA" id="ARBA00023136"/>
    </source>
</evidence>
<dbReference type="EMBL" id="CP028901">
    <property type="protein sequence ID" value="AWB33576.1"/>
    <property type="molecule type" value="Genomic_DNA"/>
</dbReference>
<feature type="domain" description="Tripartite ATP-independent periplasmic transporters DctQ component" evidence="11">
    <location>
        <begin position="38"/>
        <end position="168"/>
    </location>
</feature>
<reference evidence="12 13" key="1">
    <citation type="submission" date="2018-04" db="EMBL/GenBank/DDBJ databases">
        <title>Bordetella sp. HZ20 isolated from seawater.</title>
        <authorList>
            <person name="Sun C."/>
        </authorList>
    </citation>
    <scope>NUCLEOTIDE SEQUENCE [LARGE SCALE GENOMIC DNA]</scope>
    <source>
        <strain evidence="12 13">HZ20</strain>
    </source>
</reference>
<evidence type="ECO:0000256" key="5">
    <source>
        <dbReference type="ARBA" id="ARBA00022692"/>
    </source>
</evidence>
<comment type="subcellular location">
    <subcellularLocation>
        <location evidence="1 9">Cell inner membrane</location>
        <topology evidence="1 9">Multi-pass membrane protein</topology>
    </subcellularLocation>
</comment>
<dbReference type="PANTHER" id="PTHR35011">
    <property type="entry name" value="2,3-DIKETO-L-GULONATE TRAP TRANSPORTER SMALL PERMEASE PROTEIN YIAM"/>
    <property type="match status" value="1"/>
</dbReference>
<keyword evidence="6 9" id="KW-1133">Transmembrane helix</keyword>
<feature type="transmembrane region" description="Helical" evidence="9">
    <location>
        <begin position="100"/>
        <end position="119"/>
    </location>
</feature>
<name>A0A2R4XID2_9BURK</name>
<evidence type="ECO:0000256" key="4">
    <source>
        <dbReference type="ARBA" id="ARBA00022519"/>
    </source>
</evidence>
<organism evidence="12 13">
    <name type="scientific">Orrella marina</name>
    <dbReference type="NCBI Taxonomy" id="2163011"/>
    <lineage>
        <taxon>Bacteria</taxon>
        <taxon>Pseudomonadati</taxon>
        <taxon>Pseudomonadota</taxon>
        <taxon>Betaproteobacteria</taxon>
        <taxon>Burkholderiales</taxon>
        <taxon>Alcaligenaceae</taxon>
        <taxon>Orrella</taxon>
    </lineage>
</organism>
<keyword evidence="3" id="KW-1003">Cell membrane</keyword>
<comment type="similarity">
    <text evidence="8 9">Belongs to the TRAP transporter small permease family.</text>
</comment>
<evidence type="ECO:0000256" key="3">
    <source>
        <dbReference type="ARBA" id="ARBA00022475"/>
    </source>
</evidence>
<evidence type="ECO:0000256" key="10">
    <source>
        <dbReference type="SAM" id="MobiDB-lite"/>
    </source>
</evidence>
<evidence type="ECO:0000259" key="11">
    <source>
        <dbReference type="Pfam" id="PF04290"/>
    </source>
</evidence>
<proteinExistence type="inferred from homology"/>
<feature type="transmembrane region" description="Helical" evidence="9">
    <location>
        <begin position="139"/>
        <end position="159"/>
    </location>
</feature>
<comment type="subunit">
    <text evidence="9">The complex comprises the extracytoplasmic solute receptor protein and the two transmembrane proteins.</text>
</comment>
<feature type="region of interest" description="Disordered" evidence="10">
    <location>
        <begin position="177"/>
        <end position="198"/>
    </location>
</feature>
<sequence>MNMRANNEHKGPPIPGLVWVDRASELLGRIGDVLIVLITVLLTYEVVARYVFSAPTKWTQDVSTLMQVWFTFLGMALVLRKREMIRITAILAIAPAWVRYLFEAIALIVILVFSVVAASKGYDMMQDSLRLGRRQPTMMAFPNWVGELPIVIGFALLALQSLVELIRLPFGPAPQFSVSGEQETPAAESDKSSQVSAS</sequence>
<keyword evidence="13" id="KW-1185">Reference proteome</keyword>
<evidence type="ECO:0000256" key="9">
    <source>
        <dbReference type="RuleBase" id="RU369079"/>
    </source>
</evidence>
<dbReference type="InterPro" id="IPR007387">
    <property type="entry name" value="TRAP_DctQ"/>
</dbReference>
<evidence type="ECO:0000313" key="12">
    <source>
        <dbReference type="EMBL" id="AWB33576.1"/>
    </source>
</evidence>
<keyword evidence="2 9" id="KW-0813">Transport</keyword>
<dbReference type="GO" id="GO:0022857">
    <property type="term" value="F:transmembrane transporter activity"/>
    <property type="evidence" value="ECO:0007669"/>
    <property type="project" value="UniProtKB-UniRule"/>
</dbReference>
<dbReference type="InterPro" id="IPR055348">
    <property type="entry name" value="DctQ"/>
</dbReference>
<protein>
    <recommendedName>
        <fullName evidence="9">TRAP transporter small permease protein</fullName>
    </recommendedName>
</protein>
<evidence type="ECO:0000256" key="1">
    <source>
        <dbReference type="ARBA" id="ARBA00004429"/>
    </source>
</evidence>
<comment type="function">
    <text evidence="9">Part of the tripartite ATP-independent periplasmic (TRAP) transport system.</text>
</comment>
<dbReference type="Proteomes" id="UP000244571">
    <property type="component" value="Chromosome"/>
</dbReference>
<evidence type="ECO:0000256" key="2">
    <source>
        <dbReference type="ARBA" id="ARBA00022448"/>
    </source>
</evidence>
<feature type="transmembrane region" description="Helical" evidence="9">
    <location>
        <begin position="58"/>
        <end position="79"/>
    </location>
</feature>
<feature type="transmembrane region" description="Helical" evidence="9">
    <location>
        <begin position="33"/>
        <end position="52"/>
    </location>
</feature>
<accession>A0A2R4XID2</accession>
<dbReference type="KEGG" id="boz:DBV39_07485"/>
<evidence type="ECO:0000313" key="13">
    <source>
        <dbReference type="Proteomes" id="UP000244571"/>
    </source>
</evidence>
<keyword evidence="7 9" id="KW-0472">Membrane</keyword>